<dbReference type="EMBL" id="KZ772949">
    <property type="protein sequence ID" value="PTQ27681.1"/>
    <property type="molecule type" value="Genomic_DNA"/>
</dbReference>
<protein>
    <submittedName>
        <fullName evidence="2">Uncharacterized protein</fullName>
    </submittedName>
</protein>
<dbReference type="AlphaFoldDB" id="A0A2R6W1G0"/>
<gene>
    <name evidence="2" type="ORF">MARPO_0187s0005</name>
</gene>
<keyword evidence="3" id="KW-1185">Reference proteome</keyword>
<evidence type="ECO:0000313" key="2">
    <source>
        <dbReference type="EMBL" id="PTQ27681.1"/>
    </source>
</evidence>
<organism evidence="2 3">
    <name type="scientific">Marchantia polymorpha</name>
    <name type="common">Common liverwort</name>
    <name type="synonym">Marchantia aquatica</name>
    <dbReference type="NCBI Taxonomy" id="3197"/>
    <lineage>
        <taxon>Eukaryota</taxon>
        <taxon>Viridiplantae</taxon>
        <taxon>Streptophyta</taxon>
        <taxon>Embryophyta</taxon>
        <taxon>Marchantiophyta</taxon>
        <taxon>Marchantiopsida</taxon>
        <taxon>Marchantiidae</taxon>
        <taxon>Marchantiales</taxon>
        <taxon>Marchantiaceae</taxon>
        <taxon>Marchantia</taxon>
    </lineage>
</organism>
<proteinExistence type="predicted"/>
<feature type="region of interest" description="Disordered" evidence="1">
    <location>
        <begin position="1"/>
        <end position="181"/>
    </location>
</feature>
<dbReference type="Proteomes" id="UP000244005">
    <property type="component" value="Unassembled WGS sequence"/>
</dbReference>
<evidence type="ECO:0000256" key="1">
    <source>
        <dbReference type="SAM" id="MobiDB-lite"/>
    </source>
</evidence>
<feature type="compositionally biased region" description="Basic and acidic residues" evidence="1">
    <location>
        <begin position="135"/>
        <end position="167"/>
    </location>
</feature>
<name>A0A2R6W1G0_MARPO</name>
<sequence length="181" mass="20919">MKESTGTGKEEKSRESAREENAPRRLPPERHKSHSSPSFCEQSGRARQQLQDDEEDEEKTTTRCCSTPNPHPPTLPPPPPSPSPLPVASKWATWWIIDEETPENPRRSRVRESERARERDRPGGANLLWLAVVRRQQEEERRREGKIREERRGEARREEGERGRGEQEEGAGSLPWDFVVI</sequence>
<feature type="compositionally biased region" description="Basic and acidic residues" evidence="1">
    <location>
        <begin position="1"/>
        <end position="30"/>
    </location>
</feature>
<evidence type="ECO:0000313" key="3">
    <source>
        <dbReference type="Proteomes" id="UP000244005"/>
    </source>
</evidence>
<accession>A0A2R6W1G0</accession>
<feature type="compositionally biased region" description="Basic and acidic residues" evidence="1">
    <location>
        <begin position="103"/>
        <end position="122"/>
    </location>
</feature>
<feature type="compositionally biased region" description="Pro residues" evidence="1">
    <location>
        <begin position="69"/>
        <end position="85"/>
    </location>
</feature>
<feature type="compositionally biased region" description="Polar residues" evidence="1">
    <location>
        <begin position="35"/>
        <end position="49"/>
    </location>
</feature>
<reference evidence="3" key="1">
    <citation type="journal article" date="2017" name="Cell">
        <title>Insights into land plant evolution garnered from the Marchantia polymorpha genome.</title>
        <authorList>
            <person name="Bowman J.L."/>
            <person name="Kohchi T."/>
            <person name="Yamato K.T."/>
            <person name="Jenkins J."/>
            <person name="Shu S."/>
            <person name="Ishizaki K."/>
            <person name="Yamaoka S."/>
            <person name="Nishihama R."/>
            <person name="Nakamura Y."/>
            <person name="Berger F."/>
            <person name="Adam C."/>
            <person name="Aki S.S."/>
            <person name="Althoff F."/>
            <person name="Araki T."/>
            <person name="Arteaga-Vazquez M.A."/>
            <person name="Balasubrmanian S."/>
            <person name="Barry K."/>
            <person name="Bauer D."/>
            <person name="Boehm C.R."/>
            <person name="Briginshaw L."/>
            <person name="Caballero-Perez J."/>
            <person name="Catarino B."/>
            <person name="Chen F."/>
            <person name="Chiyoda S."/>
            <person name="Chovatia M."/>
            <person name="Davies K.M."/>
            <person name="Delmans M."/>
            <person name="Demura T."/>
            <person name="Dierschke T."/>
            <person name="Dolan L."/>
            <person name="Dorantes-Acosta A.E."/>
            <person name="Eklund D.M."/>
            <person name="Florent S.N."/>
            <person name="Flores-Sandoval E."/>
            <person name="Fujiyama A."/>
            <person name="Fukuzawa H."/>
            <person name="Galik B."/>
            <person name="Grimanelli D."/>
            <person name="Grimwood J."/>
            <person name="Grossniklaus U."/>
            <person name="Hamada T."/>
            <person name="Haseloff J."/>
            <person name="Hetherington A.J."/>
            <person name="Higo A."/>
            <person name="Hirakawa Y."/>
            <person name="Hundley H.N."/>
            <person name="Ikeda Y."/>
            <person name="Inoue K."/>
            <person name="Inoue S.I."/>
            <person name="Ishida S."/>
            <person name="Jia Q."/>
            <person name="Kakita M."/>
            <person name="Kanazawa T."/>
            <person name="Kawai Y."/>
            <person name="Kawashima T."/>
            <person name="Kennedy M."/>
            <person name="Kinose K."/>
            <person name="Kinoshita T."/>
            <person name="Kohara Y."/>
            <person name="Koide E."/>
            <person name="Komatsu K."/>
            <person name="Kopischke S."/>
            <person name="Kubo M."/>
            <person name="Kyozuka J."/>
            <person name="Lagercrantz U."/>
            <person name="Lin S.S."/>
            <person name="Lindquist E."/>
            <person name="Lipzen A.M."/>
            <person name="Lu C.W."/>
            <person name="De Luna E."/>
            <person name="Martienssen R.A."/>
            <person name="Minamino N."/>
            <person name="Mizutani M."/>
            <person name="Mizutani M."/>
            <person name="Mochizuki N."/>
            <person name="Monte I."/>
            <person name="Mosher R."/>
            <person name="Nagasaki H."/>
            <person name="Nakagami H."/>
            <person name="Naramoto S."/>
            <person name="Nishitani K."/>
            <person name="Ohtani M."/>
            <person name="Okamoto T."/>
            <person name="Okumura M."/>
            <person name="Phillips J."/>
            <person name="Pollak B."/>
            <person name="Reinders A."/>
            <person name="Rovekamp M."/>
            <person name="Sano R."/>
            <person name="Sawa S."/>
            <person name="Schmid M.W."/>
            <person name="Shirakawa M."/>
            <person name="Solano R."/>
            <person name="Spunde A."/>
            <person name="Suetsugu N."/>
            <person name="Sugano S."/>
            <person name="Sugiyama A."/>
            <person name="Sun R."/>
            <person name="Suzuki Y."/>
            <person name="Takenaka M."/>
            <person name="Takezawa D."/>
            <person name="Tomogane H."/>
            <person name="Tsuzuki M."/>
            <person name="Ueda T."/>
            <person name="Umeda M."/>
            <person name="Ward J.M."/>
            <person name="Watanabe Y."/>
            <person name="Yazaki K."/>
            <person name="Yokoyama R."/>
            <person name="Yoshitake Y."/>
            <person name="Yotsui I."/>
            <person name="Zachgo S."/>
            <person name="Schmutz J."/>
        </authorList>
    </citation>
    <scope>NUCLEOTIDE SEQUENCE [LARGE SCALE GENOMIC DNA]</scope>
    <source>
        <strain evidence="3">Tak-1</strain>
    </source>
</reference>